<organism evidence="3 4">
    <name type="scientific">Actinomadura verrucosospora</name>
    <dbReference type="NCBI Taxonomy" id="46165"/>
    <lineage>
        <taxon>Bacteria</taxon>
        <taxon>Bacillati</taxon>
        <taxon>Actinomycetota</taxon>
        <taxon>Actinomycetes</taxon>
        <taxon>Streptosporangiales</taxon>
        <taxon>Thermomonosporaceae</taxon>
        <taxon>Actinomadura</taxon>
    </lineage>
</organism>
<sequence length="459" mass="48441">MASSATAQAYSYTHPSGLDGGLLGLSTSGGITSTGPQAHPHFFSGVLTQAAPAAAALIGLADVAQTRYFQPRPTGFRDPVVTCNGDRLRMESFSACGGVYARLDVLEPALDGEVLERGTTNVDVNGPLREALARVGGSDPLHLAVGADEMAVTTADGAVVEKKVPLPERWLRGFAEVQVITAGFDPRAELKGPDAVRFLRSLPGRSRGALWAAPAGRTLRLSSRPVPGAVCLSGPDRLRTMPPLLRFARALRAYGPPVTASSGPVSSVWELELPGMRYFLTLSPEVARGFSGEGAVLDALATDEAAGDADLIGALLSFEPRVDPGLLAERSGLPLDRTKAALTQLGTSGRVGFDTAEAAFFHRELPYDAARVAALNPRLRSARALVENRAVRFTGDDAAVVTTDGGEREVRFDGDRVTCTCPWWFDHRGGRGPCKHVLAATIVRRDGELVAGLEAEAAR</sequence>
<proteinExistence type="predicted"/>
<reference evidence="3 4" key="1">
    <citation type="submission" date="2020-05" db="EMBL/GenBank/DDBJ databases">
        <title>Actinomadura verrucosospora NRRL-B18236 (PFL_A860) Genome sequencing and assembly.</title>
        <authorList>
            <person name="Samborskyy M."/>
        </authorList>
    </citation>
    <scope>NUCLEOTIDE SEQUENCE [LARGE SCALE GENOMIC DNA]</scope>
    <source>
        <strain evidence="3 4">NRRL:B18236</strain>
    </source>
</reference>
<evidence type="ECO:0000259" key="2">
    <source>
        <dbReference type="PROSITE" id="PS50966"/>
    </source>
</evidence>
<accession>A0A7D3VRM7</accession>
<feature type="domain" description="SWIM-type" evidence="2">
    <location>
        <begin position="408"/>
        <end position="445"/>
    </location>
</feature>
<dbReference type="Proteomes" id="UP000501240">
    <property type="component" value="Chromosome"/>
</dbReference>
<dbReference type="AlphaFoldDB" id="A0A7D3VRM7"/>
<dbReference type="GO" id="GO:0008270">
    <property type="term" value="F:zinc ion binding"/>
    <property type="evidence" value="ECO:0007669"/>
    <property type="project" value="UniProtKB-KW"/>
</dbReference>
<name>A0A7D3VRM7_ACTVE</name>
<evidence type="ECO:0000313" key="4">
    <source>
        <dbReference type="Proteomes" id="UP000501240"/>
    </source>
</evidence>
<dbReference type="EMBL" id="CP053892">
    <property type="protein sequence ID" value="QKG20713.1"/>
    <property type="molecule type" value="Genomic_DNA"/>
</dbReference>
<gene>
    <name evidence="3" type="ORF">ACTIVE_2351</name>
</gene>
<dbReference type="Pfam" id="PF04434">
    <property type="entry name" value="SWIM"/>
    <property type="match status" value="1"/>
</dbReference>
<keyword evidence="1" id="KW-0863">Zinc-finger</keyword>
<keyword evidence="4" id="KW-1185">Reference proteome</keyword>
<dbReference type="InterPro" id="IPR007527">
    <property type="entry name" value="Znf_SWIM"/>
</dbReference>
<evidence type="ECO:0000256" key="1">
    <source>
        <dbReference type="PROSITE-ProRule" id="PRU00325"/>
    </source>
</evidence>
<keyword evidence="1" id="KW-0479">Metal-binding</keyword>
<evidence type="ECO:0000313" key="3">
    <source>
        <dbReference type="EMBL" id="QKG20713.1"/>
    </source>
</evidence>
<dbReference type="RefSeq" id="WP_173095093.1">
    <property type="nucleotide sequence ID" value="NZ_CP053892.1"/>
</dbReference>
<dbReference type="PROSITE" id="PS50966">
    <property type="entry name" value="ZF_SWIM"/>
    <property type="match status" value="1"/>
</dbReference>
<protein>
    <submittedName>
        <fullName evidence="3">Zinc finger SWIM domain protein</fullName>
    </submittedName>
</protein>
<keyword evidence="1" id="KW-0862">Zinc</keyword>